<dbReference type="PRINTS" id="PR00303">
    <property type="entry name" value="SECYTRNLCASE"/>
</dbReference>
<keyword evidence="4 10" id="KW-0812">Transmembrane</keyword>
<name>A0A096BJL7_9FIRM</name>
<dbReference type="PROSITE" id="PS00756">
    <property type="entry name" value="SECY_2"/>
    <property type="match status" value="1"/>
</dbReference>
<feature type="transmembrane region" description="Helical" evidence="10">
    <location>
        <begin position="69"/>
        <end position="94"/>
    </location>
</feature>
<evidence type="ECO:0000256" key="7">
    <source>
        <dbReference type="ARBA" id="ARBA00023010"/>
    </source>
</evidence>
<dbReference type="STRING" id="1156417.Y919_02895"/>
<evidence type="ECO:0000313" key="14">
    <source>
        <dbReference type="EMBL" id="KGG81022.1"/>
    </source>
</evidence>
<evidence type="ECO:0000256" key="5">
    <source>
        <dbReference type="ARBA" id="ARBA00022927"/>
    </source>
</evidence>
<keyword evidence="5 10" id="KW-0653">Protein transport</keyword>
<reference evidence="14" key="1">
    <citation type="submission" date="2013-12" db="EMBL/GenBank/DDBJ databases">
        <title>Draft genome sequence of Caloranaerobacter sp. H53214.</title>
        <authorList>
            <person name="Jiang L.J."/>
            <person name="Shao Z.Z."/>
            <person name="Long M.N."/>
        </authorList>
    </citation>
    <scope>NUCLEOTIDE SEQUENCE [LARGE SCALE GENOMIC DNA]</scope>
    <source>
        <strain evidence="14">H53214</strain>
    </source>
</reference>
<keyword evidence="6 10" id="KW-1133">Transmembrane helix</keyword>
<evidence type="ECO:0000256" key="6">
    <source>
        <dbReference type="ARBA" id="ARBA00022989"/>
    </source>
</evidence>
<dbReference type="InterPro" id="IPR026593">
    <property type="entry name" value="SecY"/>
</dbReference>
<feature type="transmembrane region" description="Helical" evidence="10">
    <location>
        <begin position="255"/>
        <end position="284"/>
    </location>
</feature>
<dbReference type="InterPro" id="IPR030659">
    <property type="entry name" value="SecY_CS"/>
</dbReference>
<feature type="transmembrane region" description="Helical" evidence="10">
    <location>
        <begin position="176"/>
        <end position="200"/>
    </location>
</feature>
<dbReference type="InterPro" id="IPR023201">
    <property type="entry name" value="SecY_dom_sf"/>
</dbReference>
<keyword evidence="10" id="KW-1003">Cell membrane</keyword>
<comment type="function">
    <text evidence="10 11">The central subunit of the protein translocation channel SecYEG. Consists of two halves formed by TMs 1-5 and 6-10. These two domains form a lateral gate at the front which open onto the bilayer between TMs 2 and 7, and are clamped together by SecE at the back. The channel is closed by both a pore ring composed of hydrophobic SecY resides and a short helix (helix 2A) on the extracellular side of the membrane which forms a plug. The plug probably moves laterally to allow the channel to open. The ring and the pore may move independently.</text>
</comment>
<dbReference type="EMBL" id="AZTB01000008">
    <property type="protein sequence ID" value="KGG81022.1"/>
    <property type="molecule type" value="Genomic_DNA"/>
</dbReference>
<dbReference type="PANTHER" id="PTHR10906">
    <property type="entry name" value="SECY/SEC61-ALPHA FAMILY MEMBER"/>
    <property type="match status" value="1"/>
</dbReference>
<evidence type="ECO:0000256" key="10">
    <source>
        <dbReference type="HAMAP-Rule" id="MF_01465"/>
    </source>
</evidence>
<dbReference type="RefSeq" id="WP_035162249.1">
    <property type="nucleotide sequence ID" value="NZ_AZTB01000008.1"/>
</dbReference>
<keyword evidence="3 10" id="KW-0813">Transport</keyword>
<evidence type="ECO:0000256" key="4">
    <source>
        <dbReference type="ARBA" id="ARBA00022692"/>
    </source>
</evidence>
<keyword evidence="8 10" id="KW-0472">Membrane</keyword>
<dbReference type="NCBIfam" id="TIGR00967">
    <property type="entry name" value="3a0501s007"/>
    <property type="match status" value="1"/>
</dbReference>
<dbReference type="GO" id="GO:0005886">
    <property type="term" value="C:plasma membrane"/>
    <property type="evidence" value="ECO:0007669"/>
    <property type="project" value="UniProtKB-SubCell"/>
</dbReference>
<accession>A0A096BJL7</accession>
<evidence type="ECO:0000256" key="2">
    <source>
        <dbReference type="ARBA" id="ARBA00005751"/>
    </source>
</evidence>
<feature type="transmembrane region" description="Helical" evidence="10">
    <location>
        <begin position="114"/>
        <end position="132"/>
    </location>
</feature>
<comment type="caution">
    <text evidence="14">The sequence shown here is derived from an EMBL/GenBank/DDBJ whole genome shotgun (WGS) entry which is preliminary data.</text>
</comment>
<dbReference type="PROSITE" id="PS00755">
    <property type="entry name" value="SECY_1"/>
    <property type="match status" value="1"/>
</dbReference>
<feature type="transmembrane region" description="Helical" evidence="10">
    <location>
        <begin position="206"/>
        <end position="227"/>
    </location>
</feature>
<comment type="subunit">
    <text evidence="10">Component of the Sec protein translocase complex. Heterotrimer consisting of SecY, SecE and SecG subunits. The heterotrimers can form oligomers, although 1 heterotrimer is thought to be able to translocate proteins. Interacts with the ribosome. Interacts with SecDF, and other proteins may be involved. Interacts with SecA.</text>
</comment>
<sequence length="424" mass="46440">MLTTLRNAWKIPDLRKRMLFTLLMLVVFRLGANIPVPGIDKQVIAEMFKGEAGGLLDFMNLMAGGAFKSFTIFALNIYPYITASIIIQLLTIAIPSLEALAREGEEGRKKLAKYTRYGTVVLALIQAIGYSVGFFNKALISKDFLSITIVVATLTAGTAFLMWLGELITDKGIGNGISLIIFTGIISRVPGGIAKIINLLKIGQTNIIEILVFLVLSVLIIAGVVAIQEGQRRIPVQYAKRVVGRKMYGGQSTHIPLKVLMAGVIPVIFSTSLLAFPQTLAFFFKGGFAEWVNKYLSLNGNPGVIIYSILNAILIIFFTYFYTAVQFNPYEYANNLKQYGGFIPGIRPGKPTAEYLNKVISRITLVGAITLALIAALPTIILSTTNLNIRFGGTALLIVVGVALETMKQIEAQMLMRHYKGFLK</sequence>
<evidence type="ECO:0000313" key="15">
    <source>
        <dbReference type="Proteomes" id="UP000029622"/>
    </source>
</evidence>
<comment type="caution">
    <text evidence="10">Lacks conserved residue(s) required for the propagation of feature annotation.</text>
</comment>
<gene>
    <name evidence="10" type="primary">secY</name>
    <name evidence="14" type="ORF">Y919_02895</name>
</gene>
<evidence type="ECO:0000256" key="8">
    <source>
        <dbReference type="ARBA" id="ARBA00023136"/>
    </source>
</evidence>
<proteinExistence type="inferred from homology"/>
<feature type="transmembrane region" description="Helical" evidence="10">
    <location>
        <begin position="304"/>
        <end position="322"/>
    </location>
</feature>
<dbReference type="AlphaFoldDB" id="A0A096BJL7"/>
<protein>
    <recommendedName>
        <fullName evidence="9 10">Protein translocase subunit SecY</fullName>
    </recommendedName>
</protein>
<evidence type="ECO:0000256" key="12">
    <source>
        <dbReference type="RuleBase" id="RU003484"/>
    </source>
</evidence>
<dbReference type="Proteomes" id="UP000029622">
    <property type="component" value="Unassembled WGS sequence"/>
</dbReference>
<comment type="similarity">
    <text evidence="2 10 13">Belongs to the SecY/SEC61-alpha family.</text>
</comment>
<feature type="transmembrane region" description="Helical" evidence="10">
    <location>
        <begin position="359"/>
        <end position="381"/>
    </location>
</feature>
<organism evidence="14 15">
    <name type="scientific">Caloranaerobacter azorensis H53214</name>
    <dbReference type="NCBI Taxonomy" id="1156417"/>
    <lineage>
        <taxon>Bacteria</taxon>
        <taxon>Bacillati</taxon>
        <taxon>Bacillota</taxon>
        <taxon>Tissierellia</taxon>
        <taxon>Tissierellales</taxon>
        <taxon>Thermohalobacteraceae</taxon>
        <taxon>Caloranaerobacter</taxon>
    </lineage>
</organism>
<dbReference type="PIRSF" id="PIRSF004557">
    <property type="entry name" value="SecY"/>
    <property type="match status" value="1"/>
</dbReference>
<dbReference type="GO" id="GO:0043952">
    <property type="term" value="P:protein transport by the Sec complex"/>
    <property type="evidence" value="ECO:0007669"/>
    <property type="project" value="UniProtKB-UniRule"/>
</dbReference>
<comment type="subcellular location">
    <subcellularLocation>
        <location evidence="10">Cell membrane</location>
        <topology evidence="10">Multi-pass membrane protein</topology>
    </subcellularLocation>
    <subcellularLocation>
        <location evidence="1 12">Membrane</location>
        <topology evidence="1 12">Multi-pass membrane protein</topology>
    </subcellularLocation>
</comment>
<evidence type="ECO:0000256" key="11">
    <source>
        <dbReference type="RuleBase" id="RU000537"/>
    </source>
</evidence>
<dbReference type="FunFam" id="1.10.3370.10:FF:000001">
    <property type="entry name" value="Preprotein translocase subunit SecY"/>
    <property type="match status" value="1"/>
</dbReference>
<dbReference type="Gene3D" id="1.10.3370.10">
    <property type="entry name" value="SecY subunit domain"/>
    <property type="match status" value="1"/>
</dbReference>
<dbReference type="HAMAP" id="MF_01465">
    <property type="entry name" value="SecY"/>
    <property type="match status" value="1"/>
</dbReference>
<dbReference type="SUPFAM" id="SSF103491">
    <property type="entry name" value="Preprotein translocase SecY subunit"/>
    <property type="match status" value="1"/>
</dbReference>
<feature type="transmembrane region" description="Helical" evidence="10">
    <location>
        <begin position="144"/>
        <end position="164"/>
    </location>
</feature>
<keyword evidence="7 10" id="KW-0811">Translocation</keyword>
<feature type="transmembrane region" description="Helical" evidence="10">
    <location>
        <begin position="387"/>
        <end position="407"/>
    </location>
</feature>
<evidence type="ECO:0000256" key="9">
    <source>
        <dbReference type="ARBA" id="ARBA00039733"/>
    </source>
</evidence>
<dbReference type="Pfam" id="PF00344">
    <property type="entry name" value="SecY"/>
    <property type="match status" value="1"/>
</dbReference>
<dbReference type="InterPro" id="IPR002208">
    <property type="entry name" value="SecY/SEC61-alpha"/>
</dbReference>
<dbReference type="GO" id="GO:0006605">
    <property type="term" value="P:protein targeting"/>
    <property type="evidence" value="ECO:0007669"/>
    <property type="project" value="UniProtKB-UniRule"/>
</dbReference>
<dbReference type="GO" id="GO:0065002">
    <property type="term" value="P:intracellular protein transmembrane transport"/>
    <property type="evidence" value="ECO:0007669"/>
    <property type="project" value="UniProtKB-UniRule"/>
</dbReference>
<evidence type="ECO:0000256" key="13">
    <source>
        <dbReference type="RuleBase" id="RU004349"/>
    </source>
</evidence>
<evidence type="ECO:0000256" key="3">
    <source>
        <dbReference type="ARBA" id="ARBA00022448"/>
    </source>
</evidence>
<evidence type="ECO:0000256" key="1">
    <source>
        <dbReference type="ARBA" id="ARBA00004141"/>
    </source>
</evidence>